<dbReference type="Gene3D" id="3.40.50.2000">
    <property type="entry name" value="Glycogen Phosphorylase B"/>
    <property type="match status" value="2"/>
</dbReference>
<dbReference type="GO" id="GO:0009103">
    <property type="term" value="P:lipopolysaccharide biosynthetic process"/>
    <property type="evidence" value="ECO:0007669"/>
    <property type="project" value="TreeGrafter"/>
</dbReference>
<accession>A0A4V2UTW7</accession>
<dbReference type="PANTHER" id="PTHR46401:SF2">
    <property type="entry name" value="GLYCOSYLTRANSFERASE WBBK-RELATED"/>
    <property type="match status" value="1"/>
</dbReference>
<dbReference type="RefSeq" id="WP_132028374.1">
    <property type="nucleotide sequence ID" value="NZ_CP068564.1"/>
</dbReference>
<protein>
    <submittedName>
        <fullName evidence="4">Glycosyltransferase involved in cell wall biosynthesis</fullName>
    </submittedName>
</protein>
<evidence type="ECO:0000256" key="1">
    <source>
        <dbReference type="ARBA" id="ARBA00022679"/>
    </source>
</evidence>
<organism evidence="4 5">
    <name type="scientific">Keratinibaculum paraultunense</name>
    <dbReference type="NCBI Taxonomy" id="1278232"/>
    <lineage>
        <taxon>Bacteria</taxon>
        <taxon>Bacillati</taxon>
        <taxon>Bacillota</taxon>
        <taxon>Tissierellia</taxon>
        <taxon>Tissierellales</taxon>
        <taxon>Tepidimicrobiaceae</taxon>
        <taxon>Keratinibaculum</taxon>
    </lineage>
</organism>
<name>A0A4V2UTW7_9FIRM</name>
<keyword evidence="5" id="KW-1185">Reference proteome</keyword>
<dbReference type="CDD" id="cd03801">
    <property type="entry name" value="GT4_PimA-like"/>
    <property type="match status" value="1"/>
</dbReference>
<dbReference type="GO" id="GO:0016757">
    <property type="term" value="F:glycosyltransferase activity"/>
    <property type="evidence" value="ECO:0007669"/>
    <property type="project" value="InterPro"/>
</dbReference>
<reference evidence="4 5" key="1">
    <citation type="submission" date="2019-03" db="EMBL/GenBank/DDBJ databases">
        <title>Genomic Encyclopedia of Type Strains, Phase IV (KMG-IV): sequencing the most valuable type-strain genomes for metagenomic binning, comparative biology and taxonomic classification.</title>
        <authorList>
            <person name="Goeker M."/>
        </authorList>
    </citation>
    <scope>NUCLEOTIDE SEQUENCE [LARGE SCALE GENOMIC DNA]</scope>
    <source>
        <strain evidence="4 5">DSM 26752</strain>
    </source>
</reference>
<gene>
    <name evidence="4" type="ORF">EDD65_10982</name>
</gene>
<dbReference type="Pfam" id="PF00534">
    <property type="entry name" value="Glycos_transf_1"/>
    <property type="match status" value="1"/>
</dbReference>
<dbReference type="PANTHER" id="PTHR46401">
    <property type="entry name" value="GLYCOSYLTRANSFERASE WBBK-RELATED"/>
    <property type="match status" value="1"/>
</dbReference>
<feature type="domain" description="Glycosyltransferase subfamily 4-like N-terminal" evidence="3">
    <location>
        <begin position="93"/>
        <end position="199"/>
    </location>
</feature>
<dbReference type="SUPFAM" id="SSF53756">
    <property type="entry name" value="UDP-Glycosyltransferase/glycogen phosphorylase"/>
    <property type="match status" value="1"/>
</dbReference>
<evidence type="ECO:0000259" key="3">
    <source>
        <dbReference type="Pfam" id="PF13439"/>
    </source>
</evidence>
<dbReference type="Proteomes" id="UP000294567">
    <property type="component" value="Unassembled WGS sequence"/>
</dbReference>
<evidence type="ECO:0000259" key="2">
    <source>
        <dbReference type="Pfam" id="PF00534"/>
    </source>
</evidence>
<dbReference type="AlphaFoldDB" id="A0A4V2UTW7"/>
<keyword evidence="1 4" id="KW-0808">Transferase</keyword>
<evidence type="ECO:0000313" key="5">
    <source>
        <dbReference type="Proteomes" id="UP000294567"/>
    </source>
</evidence>
<dbReference type="OrthoDB" id="9804196at2"/>
<feature type="domain" description="Glycosyl transferase family 1" evidence="2">
    <location>
        <begin position="207"/>
        <end position="325"/>
    </location>
</feature>
<dbReference type="InterPro" id="IPR001296">
    <property type="entry name" value="Glyco_trans_1"/>
</dbReference>
<dbReference type="InterPro" id="IPR028098">
    <property type="entry name" value="Glyco_trans_4-like_N"/>
</dbReference>
<sequence length="402" mass="46046">MKRILHITSQYPGITGSGIYLNEIIREGNKRGYIQGLIAGVPRGEKLNLNVCRRHFYPVVFNTPDLPFPIVGMSDEMPYESTRYSDMTNEMLNAWKNAFKETVKKAVDEFKPDIIISHHLWLLTSLVKKTFPNIRTIAICHGTDIRQFIKCPQYKQYVLEGCGQVDIVLALNEKQKEDIHNLYLIPLERIITIGGGYNDDIFYPPQKRNYDKIKLVYAGKLSYSKGVLSLINAYNLLEDENIELLIAGKGVGREEKGIKEAGKNSRLPIKFLGQLTQRELAELFRQSHIFVLPSFYEGLSLVTLEALACGLIAVVNNLPGLKSFLGYDINNSGIIEYVDLPKMKYVDLPLEEELTDYEERLALGIKKQIHRIKSGFVVDETIRNIIDKFSWNNIYNKIEKYF</sequence>
<proteinExistence type="predicted"/>
<evidence type="ECO:0000313" key="4">
    <source>
        <dbReference type="EMBL" id="TCS88040.1"/>
    </source>
</evidence>
<dbReference type="EMBL" id="SMAE01000009">
    <property type="protein sequence ID" value="TCS88040.1"/>
    <property type="molecule type" value="Genomic_DNA"/>
</dbReference>
<comment type="caution">
    <text evidence="4">The sequence shown here is derived from an EMBL/GenBank/DDBJ whole genome shotgun (WGS) entry which is preliminary data.</text>
</comment>
<dbReference type="Pfam" id="PF13439">
    <property type="entry name" value="Glyco_transf_4"/>
    <property type="match status" value="1"/>
</dbReference>